<evidence type="ECO:0000313" key="4">
    <source>
        <dbReference type="EMBL" id="RBR23260.1"/>
    </source>
</evidence>
<dbReference type="AlphaFoldDB" id="A0A366S3L1"/>
<dbReference type="InterPro" id="IPR004143">
    <property type="entry name" value="BPL_LPL_catalytic"/>
</dbReference>
<dbReference type="NCBIfam" id="TIGR00121">
    <property type="entry name" value="birA_ligase"/>
    <property type="match status" value="1"/>
</dbReference>
<dbReference type="PANTHER" id="PTHR12835">
    <property type="entry name" value="BIOTIN PROTEIN LIGASE"/>
    <property type="match status" value="1"/>
</dbReference>
<dbReference type="OrthoDB" id="10250105at2759"/>
<dbReference type="InterPro" id="IPR029062">
    <property type="entry name" value="Class_I_gatase-like"/>
</dbReference>
<evidence type="ECO:0000313" key="5">
    <source>
        <dbReference type="Proteomes" id="UP000253153"/>
    </source>
</evidence>
<name>A0A366S3L1_9HYPO</name>
<dbReference type="Pfam" id="PF09825">
    <property type="entry name" value="BPL_N"/>
    <property type="match status" value="1"/>
</dbReference>
<dbReference type="GO" id="GO:0005737">
    <property type="term" value="C:cytoplasm"/>
    <property type="evidence" value="ECO:0007669"/>
    <property type="project" value="TreeGrafter"/>
</dbReference>
<dbReference type="InterPro" id="IPR045864">
    <property type="entry name" value="aa-tRNA-synth_II/BPL/LPL"/>
</dbReference>
<protein>
    <recommendedName>
        <fullName evidence="3">BPL/LPL catalytic domain-containing protein</fullName>
    </recommendedName>
</protein>
<feature type="domain" description="BPL/LPL catalytic" evidence="3">
    <location>
        <begin position="405"/>
        <end position="604"/>
    </location>
</feature>
<dbReference type="PANTHER" id="PTHR12835:SF5">
    <property type="entry name" value="BIOTIN--PROTEIN LIGASE"/>
    <property type="match status" value="1"/>
</dbReference>
<reference evidence="4 5" key="1">
    <citation type="submission" date="2018-06" db="EMBL/GenBank/DDBJ databases">
        <title>Fusarium incarnatum-equiseti species complex species 28.</title>
        <authorList>
            <person name="Gardiner D.M."/>
        </authorList>
    </citation>
    <scope>NUCLEOTIDE SEQUENCE [LARGE SCALE GENOMIC DNA]</scope>
    <source>
        <strain evidence="4 5">FIESC_28</strain>
    </source>
</reference>
<dbReference type="Proteomes" id="UP000253153">
    <property type="component" value="Unassembled WGS sequence"/>
</dbReference>
<dbReference type="SUPFAM" id="SSF52317">
    <property type="entry name" value="Class I glutamine amidotransferase-like"/>
    <property type="match status" value="1"/>
</dbReference>
<comment type="caution">
    <text evidence="4">The sequence shown here is derived from an EMBL/GenBank/DDBJ whole genome shotgun (WGS) entry which is preliminary data.</text>
</comment>
<sequence length="685" mass="75391">MAPARLNVLVYTGLGTTVESVKHCIWSLRRLLGPNYAVIPITENIVLKEPWQATCALLVFPGGGDLGYCQALNGEGNRRISDYVRRGGSYLGFCAGGYYGTQRCEFEVGNKPMEVVGRRELGFFPGTCRGGAFKGFEYKSEKGARAVRLTVAKDAFEQEVASEITSYYNGGGVFVDAASVKDRNVEVLATYDEEIDVDGGDGKAAVVLCTVGDGKALLTGPHPEFAAANLNPQPSLPGYDELVSQLAAADKDRATFLKGCLTKLGLEVSPHEAGVPSLSRLHLSSISDTGVSELLTDWSDIITKEDGEEWIRAETDSFHIQNEDTIWSLEGLQQSLPDTNESSISENGSIDYSKITKKIVPHEKGLPHPKLTPHFNHGLFFSSLKRYRQIEPTARSWGDMLMYGEVVTSTNTMLEKYDSPSTAGNLDLTDTRNPKLMPKLPSGFTVSATTQVAGRGRGSNVWIAPPGMLIFSTVINHPAHLAVSRPVVFIQYITAIAIVEAIQSYDRGYENVPVKLKWPNDIYALDPTKSQEKPHYTKVGGILSQCLYFDGNYQIILGVGVNTLNSRPTMSISDLVTPGAPDLHVETLLARVLTRIEAIYAQFLREGFSNDLESRYYRHWLHTRQEVSLEAEGGVRARVLGITKDWGMLKVEEIDATGRAVGKTWSLQSDENSFDYWKGLVRRKT</sequence>
<dbReference type="InterPro" id="IPR004408">
    <property type="entry name" value="Biotin_CoA_COase_ligase"/>
</dbReference>
<organism evidence="4 5">
    <name type="scientific">Fusarium coffeatum</name>
    <dbReference type="NCBI Taxonomy" id="231269"/>
    <lineage>
        <taxon>Eukaryota</taxon>
        <taxon>Fungi</taxon>
        <taxon>Dikarya</taxon>
        <taxon>Ascomycota</taxon>
        <taxon>Pezizomycotina</taxon>
        <taxon>Sordariomycetes</taxon>
        <taxon>Hypocreomycetidae</taxon>
        <taxon>Hypocreales</taxon>
        <taxon>Nectriaceae</taxon>
        <taxon>Fusarium</taxon>
        <taxon>Fusarium incarnatum-equiseti species complex</taxon>
    </lineage>
</organism>
<keyword evidence="2" id="KW-0436">Ligase</keyword>
<keyword evidence="5" id="KW-1185">Reference proteome</keyword>
<dbReference type="Pfam" id="PF03099">
    <property type="entry name" value="BPL_LplA_LipB"/>
    <property type="match status" value="1"/>
</dbReference>
<dbReference type="RefSeq" id="XP_031017851.1">
    <property type="nucleotide sequence ID" value="XM_031158151.1"/>
</dbReference>
<dbReference type="CDD" id="cd16442">
    <property type="entry name" value="BPL"/>
    <property type="match status" value="1"/>
</dbReference>
<proteinExistence type="inferred from homology"/>
<accession>A0A366S3L1</accession>
<evidence type="ECO:0000259" key="3">
    <source>
        <dbReference type="PROSITE" id="PS51733"/>
    </source>
</evidence>
<dbReference type="Gene3D" id="3.40.50.880">
    <property type="match status" value="1"/>
</dbReference>
<dbReference type="EMBL" id="QKXC01000079">
    <property type="protein sequence ID" value="RBR23260.1"/>
    <property type="molecule type" value="Genomic_DNA"/>
</dbReference>
<dbReference type="GO" id="GO:0004077">
    <property type="term" value="F:biotin--[biotin carboxyl-carrier protein] ligase activity"/>
    <property type="evidence" value="ECO:0007669"/>
    <property type="project" value="InterPro"/>
</dbReference>
<gene>
    <name evidence="4" type="ORF">FIESC28_04002</name>
</gene>
<dbReference type="PROSITE" id="PS51733">
    <property type="entry name" value="BPL_LPL_CATALYTIC"/>
    <property type="match status" value="1"/>
</dbReference>
<evidence type="ECO:0000256" key="1">
    <source>
        <dbReference type="ARBA" id="ARBA00009934"/>
    </source>
</evidence>
<dbReference type="InterPro" id="IPR019197">
    <property type="entry name" value="Biotin-prot_ligase_N"/>
</dbReference>
<comment type="similarity">
    <text evidence="1">Belongs to the biotin--protein ligase family.</text>
</comment>
<dbReference type="GeneID" id="41993447"/>
<dbReference type="Gene3D" id="3.30.930.10">
    <property type="entry name" value="Bira Bifunctional Protein, Domain 2"/>
    <property type="match status" value="1"/>
</dbReference>
<evidence type="ECO:0000256" key="2">
    <source>
        <dbReference type="ARBA" id="ARBA00022598"/>
    </source>
</evidence>
<dbReference type="SUPFAM" id="SSF55681">
    <property type="entry name" value="Class II aaRS and biotin synthetases"/>
    <property type="match status" value="1"/>
</dbReference>
<dbReference type="CDD" id="cd03144">
    <property type="entry name" value="GATase1_ScBLP_like"/>
    <property type="match status" value="1"/>
</dbReference>